<dbReference type="AlphaFoldDB" id="W4LYK0"/>
<reference evidence="1 2" key="1">
    <citation type="journal article" date="2014" name="Nature">
        <title>An environmental bacterial taxon with a large and distinct metabolic repertoire.</title>
        <authorList>
            <person name="Wilson M.C."/>
            <person name="Mori T."/>
            <person name="Ruckert C."/>
            <person name="Uria A.R."/>
            <person name="Helf M.J."/>
            <person name="Takada K."/>
            <person name="Gernert C."/>
            <person name="Steffens U.A."/>
            <person name="Heycke N."/>
            <person name="Schmitt S."/>
            <person name="Rinke C."/>
            <person name="Helfrich E.J."/>
            <person name="Brachmann A.O."/>
            <person name="Gurgui C."/>
            <person name="Wakimoto T."/>
            <person name="Kracht M."/>
            <person name="Crusemann M."/>
            <person name="Hentschel U."/>
            <person name="Abe I."/>
            <person name="Matsunaga S."/>
            <person name="Kalinowski J."/>
            <person name="Takeyama H."/>
            <person name="Piel J."/>
        </authorList>
    </citation>
    <scope>NUCLEOTIDE SEQUENCE [LARGE SCALE GENOMIC DNA]</scope>
    <source>
        <strain evidence="2">TSY2</strain>
    </source>
</reference>
<dbReference type="Proteomes" id="UP000019140">
    <property type="component" value="Unassembled WGS sequence"/>
</dbReference>
<sequence length="145" mass="15214">MGIRNLSALKSLDFFGLRMHLGALEDAHPNLVPSTGQVTVNKIVSAHDVGTIMNPLTHQEQIEDGQISTLSLGDYKLPTVNDIPELVTVLLEPGPGPAPYQSKGIGESSNIPVAAAIANAVADVAGVRITDLPVTAEKVFAGLKR</sequence>
<dbReference type="SUPFAM" id="SSF56003">
    <property type="entry name" value="Molybdenum cofactor-binding domain"/>
    <property type="match status" value="1"/>
</dbReference>
<gene>
    <name evidence="1" type="ORF">ETSY2_33990</name>
</gene>
<dbReference type="EMBL" id="AZHX01001455">
    <property type="protein sequence ID" value="ETX03179.1"/>
    <property type="molecule type" value="Genomic_DNA"/>
</dbReference>
<evidence type="ECO:0000313" key="2">
    <source>
        <dbReference type="Proteomes" id="UP000019140"/>
    </source>
</evidence>
<dbReference type="HOGENOM" id="CLU_1783336_0_0_7"/>
<accession>W4LYK0</accession>
<keyword evidence="2" id="KW-1185">Reference proteome</keyword>
<dbReference type="InterPro" id="IPR037165">
    <property type="entry name" value="AldOxase/xan_DH_Mopterin-bd_sf"/>
</dbReference>
<proteinExistence type="predicted"/>
<protein>
    <submittedName>
        <fullName evidence="1">Uncharacterized protein</fullName>
    </submittedName>
</protein>
<organism evidence="1 2">
    <name type="scientific">Candidatus Entotheonella gemina</name>
    <dbReference type="NCBI Taxonomy" id="1429439"/>
    <lineage>
        <taxon>Bacteria</taxon>
        <taxon>Pseudomonadati</taxon>
        <taxon>Nitrospinota/Tectimicrobiota group</taxon>
        <taxon>Candidatus Tectimicrobiota</taxon>
        <taxon>Candidatus Entotheonellia</taxon>
        <taxon>Candidatus Entotheonellales</taxon>
        <taxon>Candidatus Entotheonellaceae</taxon>
        <taxon>Candidatus Entotheonella</taxon>
    </lineage>
</organism>
<dbReference type="Gene3D" id="3.30.365.10">
    <property type="entry name" value="Aldehyde oxidase/xanthine dehydrogenase, molybdopterin binding domain"/>
    <property type="match status" value="2"/>
</dbReference>
<comment type="caution">
    <text evidence="1">The sequence shown here is derived from an EMBL/GenBank/DDBJ whole genome shotgun (WGS) entry which is preliminary data.</text>
</comment>
<dbReference type="PANTHER" id="PTHR47495:SF2">
    <property type="entry name" value="ALDEHYDE DEHYDROGENASE"/>
    <property type="match status" value="1"/>
</dbReference>
<dbReference type="GO" id="GO:0016491">
    <property type="term" value="F:oxidoreductase activity"/>
    <property type="evidence" value="ECO:0007669"/>
    <property type="project" value="InterPro"/>
</dbReference>
<evidence type="ECO:0000313" key="1">
    <source>
        <dbReference type="EMBL" id="ETX03179.1"/>
    </source>
</evidence>
<dbReference type="InterPro" id="IPR052516">
    <property type="entry name" value="N-heterocyclic_Hydroxylase"/>
</dbReference>
<name>W4LYK0_9BACT</name>
<dbReference type="PANTHER" id="PTHR47495">
    <property type="entry name" value="ALDEHYDE DEHYDROGENASE"/>
    <property type="match status" value="1"/>
</dbReference>